<dbReference type="GO" id="GO:0003677">
    <property type="term" value="F:DNA binding"/>
    <property type="evidence" value="ECO:0007669"/>
    <property type="project" value="UniProtKB-UniRule"/>
</dbReference>
<dbReference type="GO" id="GO:0070063">
    <property type="term" value="F:RNA polymerase binding"/>
    <property type="evidence" value="ECO:0007669"/>
    <property type="project" value="InterPro"/>
</dbReference>
<dbReference type="SUPFAM" id="SSF46557">
    <property type="entry name" value="GreA transcript cleavage protein, N-terminal domain"/>
    <property type="match status" value="1"/>
</dbReference>
<evidence type="ECO:0000259" key="10">
    <source>
        <dbReference type="Pfam" id="PF01272"/>
    </source>
</evidence>
<keyword evidence="5 8" id="KW-0804">Transcription</keyword>
<sequence>MSINEEILLTKEGMEELKAELNNLINVVRPAVIEELKEARAQGDLSENADYDAARNRQAEVEGRIKEIEAFLTKAKEIKEVKSKTGVIKLGSKVSFTNLAINKDFEIKIVGAVEANPFENTVSNESPIAKAIIGKKVGDTVEIKGIQTPYKISINNVE</sequence>
<dbReference type="InterPro" id="IPR023459">
    <property type="entry name" value="Tscrpt_elong_fac_GreA/B_fam"/>
</dbReference>
<keyword evidence="13" id="KW-1185">Reference proteome</keyword>
<evidence type="ECO:0000256" key="7">
    <source>
        <dbReference type="ARBA" id="ARBA00030776"/>
    </source>
</evidence>
<dbReference type="Pfam" id="PF01272">
    <property type="entry name" value="GreA_GreB"/>
    <property type="match status" value="1"/>
</dbReference>
<evidence type="ECO:0000259" key="11">
    <source>
        <dbReference type="Pfam" id="PF03449"/>
    </source>
</evidence>
<dbReference type="PIRSF" id="PIRSF006092">
    <property type="entry name" value="GreA_GreB"/>
    <property type="match status" value="1"/>
</dbReference>
<dbReference type="InterPro" id="IPR006359">
    <property type="entry name" value="Tscrpt_elong_fac_GreA"/>
</dbReference>
<dbReference type="InterPro" id="IPR001437">
    <property type="entry name" value="Tscrpt_elong_fac_GreA/B_C"/>
</dbReference>
<evidence type="ECO:0000313" key="13">
    <source>
        <dbReference type="Proteomes" id="UP000035661"/>
    </source>
</evidence>
<dbReference type="GO" id="GO:0032784">
    <property type="term" value="P:regulation of DNA-templated transcription elongation"/>
    <property type="evidence" value="ECO:0007669"/>
    <property type="project" value="UniProtKB-UniRule"/>
</dbReference>
<feature type="domain" description="Transcription elongation factor GreA/GreB C-terminal" evidence="10">
    <location>
        <begin position="85"/>
        <end position="158"/>
    </location>
</feature>
<feature type="domain" description="Transcription elongation factor GreA/GreB N-terminal" evidence="11">
    <location>
        <begin position="7"/>
        <end position="76"/>
    </location>
</feature>
<dbReference type="EMBL" id="CP011856">
    <property type="protein sequence ID" value="AKM54245.1"/>
    <property type="molecule type" value="Genomic_DNA"/>
</dbReference>
<gene>
    <name evidence="8 12" type="primary">greA</name>
    <name evidence="12" type="ORF">SERIO_v1c06770</name>
</gene>
<dbReference type="AlphaFoldDB" id="A0A0H3XIF5"/>
<evidence type="ECO:0000256" key="4">
    <source>
        <dbReference type="ARBA" id="ARBA00023125"/>
    </source>
</evidence>
<organism evidence="12 13">
    <name type="scientific">Spiroplasma eriocheiris</name>
    <dbReference type="NCBI Taxonomy" id="315358"/>
    <lineage>
        <taxon>Bacteria</taxon>
        <taxon>Bacillati</taxon>
        <taxon>Mycoplasmatota</taxon>
        <taxon>Mollicutes</taxon>
        <taxon>Entomoplasmatales</taxon>
        <taxon>Spiroplasmataceae</taxon>
        <taxon>Spiroplasma</taxon>
    </lineage>
</organism>
<dbReference type="PANTHER" id="PTHR30437">
    <property type="entry name" value="TRANSCRIPTION ELONGATION FACTOR GREA"/>
    <property type="match status" value="1"/>
</dbReference>
<evidence type="ECO:0000256" key="9">
    <source>
        <dbReference type="RuleBase" id="RU000556"/>
    </source>
</evidence>
<dbReference type="Gene3D" id="3.10.50.30">
    <property type="entry name" value="Transcription elongation factor, GreA/GreB, C-terminal domain"/>
    <property type="match status" value="1"/>
</dbReference>
<reference evidence="12 13" key="1">
    <citation type="journal article" date="2015" name="Genome Biol. Evol.">
        <title>Found and Lost: The Fates of Horizontally Acquired Genes in Arthropod-Symbiotic Spiroplasma.</title>
        <authorList>
            <person name="Lo W.S."/>
            <person name="Gasparich G.E."/>
            <person name="Kuo C.H."/>
        </authorList>
    </citation>
    <scope>NUCLEOTIDE SEQUENCE [LARGE SCALE GENOMIC DNA]</scope>
    <source>
        <strain evidence="13">TDA-040725-5</strain>
    </source>
</reference>
<dbReference type="GO" id="GO:0003746">
    <property type="term" value="F:translation elongation factor activity"/>
    <property type="evidence" value="ECO:0007669"/>
    <property type="project" value="UniProtKB-KW"/>
</dbReference>
<dbReference type="PROSITE" id="PS00830">
    <property type="entry name" value="GREAB_2"/>
    <property type="match status" value="1"/>
</dbReference>
<evidence type="ECO:0000256" key="6">
    <source>
        <dbReference type="ARBA" id="ARBA00024916"/>
    </source>
</evidence>
<dbReference type="InterPro" id="IPR018151">
    <property type="entry name" value="TF_GreA/GreB_CS"/>
</dbReference>
<dbReference type="PATRIC" id="fig|743698.3.peg.679"/>
<keyword evidence="12" id="KW-0648">Protein biosynthesis</keyword>
<keyword evidence="3 8" id="KW-0805">Transcription regulation</keyword>
<evidence type="ECO:0000256" key="2">
    <source>
        <dbReference type="ARBA" id="ARBA00013729"/>
    </source>
</evidence>
<dbReference type="Pfam" id="PF03449">
    <property type="entry name" value="GreA_GreB_N"/>
    <property type="match status" value="1"/>
</dbReference>
<comment type="function">
    <text evidence="6 8 9">Necessary for efficient RNA polymerase transcription elongation past template-encoded arresting sites. The arresting sites in DNA have the property of trapping a certain fraction of elongating RNA polymerases that pass through, resulting in locked ternary complexes. Cleavage of the nascent transcript by cleavage factors such as GreA or GreB allows the resumption of elongation from the new 3'terminus. GreA releases sequences of 2 to 3 nucleotides.</text>
</comment>
<dbReference type="SUPFAM" id="SSF54534">
    <property type="entry name" value="FKBP-like"/>
    <property type="match status" value="1"/>
</dbReference>
<dbReference type="HAMAP" id="MF_00105">
    <property type="entry name" value="GreA_GreB"/>
    <property type="match status" value="1"/>
</dbReference>
<dbReference type="NCBIfam" id="TIGR01462">
    <property type="entry name" value="greA"/>
    <property type="match status" value="1"/>
</dbReference>
<dbReference type="InterPro" id="IPR028624">
    <property type="entry name" value="Tscrpt_elong_fac_GreA/B"/>
</dbReference>
<evidence type="ECO:0000313" key="12">
    <source>
        <dbReference type="EMBL" id="AKM54245.1"/>
    </source>
</evidence>
<evidence type="ECO:0000256" key="1">
    <source>
        <dbReference type="ARBA" id="ARBA00008213"/>
    </source>
</evidence>
<dbReference type="InterPro" id="IPR036953">
    <property type="entry name" value="GreA/GreB_C_sf"/>
</dbReference>
<dbReference type="Gene3D" id="1.10.287.180">
    <property type="entry name" value="Transcription elongation factor, GreA/GreB, N-terminal domain"/>
    <property type="match status" value="1"/>
</dbReference>
<evidence type="ECO:0000256" key="8">
    <source>
        <dbReference type="HAMAP-Rule" id="MF_00105"/>
    </source>
</evidence>
<dbReference type="GO" id="GO:0006354">
    <property type="term" value="P:DNA-templated transcription elongation"/>
    <property type="evidence" value="ECO:0007669"/>
    <property type="project" value="TreeGrafter"/>
</dbReference>
<keyword evidence="12" id="KW-0251">Elongation factor</keyword>
<comment type="similarity">
    <text evidence="1 8 9">Belongs to the GreA/GreB family.</text>
</comment>
<protein>
    <recommendedName>
        <fullName evidence="2 8">Transcription elongation factor GreA</fullName>
    </recommendedName>
    <alternativeName>
        <fullName evidence="7 8">Transcript cleavage factor GreA</fullName>
    </alternativeName>
</protein>
<evidence type="ECO:0000256" key="5">
    <source>
        <dbReference type="ARBA" id="ARBA00023163"/>
    </source>
</evidence>
<keyword evidence="4 8" id="KW-0238">DNA-binding</keyword>
<dbReference type="KEGG" id="seri:SERIO_v1c06770"/>
<accession>A0A0H3XIF5</accession>
<evidence type="ECO:0000256" key="3">
    <source>
        <dbReference type="ARBA" id="ARBA00023015"/>
    </source>
</evidence>
<dbReference type="PANTHER" id="PTHR30437:SF4">
    <property type="entry name" value="TRANSCRIPTION ELONGATION FACTOR GREA"/>
    <property type="match status" value="1"/>
</dbReference>
<dbReference type="InterPro" id="IPR022691">
    <property type="entry name" value="Tscrpt_elong_fac_GreA/B_N"/>
</dbReference>
<dbReference type="STRING" id="315358.SERIO_v1c06770"/>
<proteinExistence type="inferred from homology"/>
<dbReference type="FunFam" id="1.10.287.180:FF:000001">
    <property type="entry name" value="Transcription elongation factor GreA"/>
    <property type="match status" value="1"/>
</dbReference>
<dbReference type="PROSITE" id="PS00829">
    <property type="entry name" value="GREAB_1"/>
    <property type="match status" value="1"/>
</dbReference>
<dbReference type="InterPro" id="IPR036805">
    <property type="entry name" value="Tscrpt_elong_fac_GreA/B_N_sf"/>
</dbReference>
<dbReference type="Proteomes" id="UP000035661">
    <property type="component" value="Chromosome"/>
</dbReference>
<dbReference type="NCBIfam" id="NF001263">
    <property type="entry name" value="PRK00226.1-4"/>
    <property type="match status" value="1"/>
</dbReference>
<name>A0A0H3XIF5_9MOLU</name>
<reference evidence="13" key="2">
    <citation type="submission" date="2015-06" db="EMBL/GenBank/DDBJ databases">
        <title>Complete genome sequence of Spiroplasma eriocheiris TDA-040725-5 (DSM 21848).</title>
        <authorList>
            <person name="Lo W.-S."/>
            <person name="Kuo C.-H."/>
        </authorList>
    </citation>
    <scope>NUCLEOTIDE SEQUENCE [LARGE SCALE GENOMIC DNA]</scope>
    <source>
        <strain evidence="13">TDA-040725-5</strain>
    </source>
</reference>